<name>A0A482JHJ5_9CAUD</name>
<accession>A0A482JHJ5</accession>
<dbReference type="EMBL" id="MK494112">
    <property type="protein sequence ID" value="QBP30976.1"/>
    <property type="molecule type" value="Genomic_DNA"/>
</dbReference>
<sequence length="79" mass="9272">MENTEETLFLVGDEVEVVWSDSMRIEWIGFRATVMPWPEGEEQYEDGLLQNWLKPAYNRPDGFGMSEFMWPTKNLIKVG</sequence>
<proteinExistence type="predicted"/>
<protein>
    <submittedName>
        <fullName evidence="1">Uncharacterized protein</fullName>
    </submittedName>
</protein>
<evidence type="ECO:0000313" key="2">
    <source>
        <dbReference type="Proteomes" id="UP000295379"/>
    </source>
</evidence>
<dbReference type="RefSeq" id="YP_010101610.1">
    <property type="nucleotide sequence ID" value="NC_055791.1"/>
</dbReference>
<dbReference type="Proteomes" id="UP000295379">
    <property type="component" value="Segment"/>
</dbReference>
<dbReference type="KEGG" id="vg:65119372"/>
<organism evidence="1 2">
    <name type="scientific">Streptomyces phage EGole</name>
    <dbReference type="NCBI Taxonomy" id="2517973"/>
    <lineage>
        <taxon>Viruses</taxon>
        <taxon>Duplodnaviria</taxon>
        <taxon>Heunggongvirae</taxon>
        <taxon>Uroviricota</taxon>
        <taxon>Caudoviricetes</taxon>
        <taxon>Stanwilliamsviridae</taxon>
        <taxon>Boydwoodruffvirinae</taxon>
        <taxon>Samistivirus</taxon>
        <taxon>Samistivirus egole</taxon>
    </lineage>
</organism>
<dbReference type="GeneID" id="65119372"/>
<evidence type="ECO:0000313" key="1">
    <source>
        <dbReference type="EMBL" id="QBP30976.1"/>
    </source>
</evidence>
<gene>
    <name evidence="1" type="primary">235</name>
    <name evidence="1" type="ORF">SEA_EGOLE_235</name>
</gene>
<keyword evidence="2" id="KW-1185">Reference proteome</keyword>
<reference evidence="1 2" key="1">
    <citation type="submission" date="2019-02" db="EMBL/GenBank/DDBJ databases">
        <authorList>
            <person name="Montgomery L.N."/>
            <person name="Ray S.M."/>
            <person name="Barba J."/>
            <person name="Russ E.M."/>
            <person name="Bhuiyan S."/>
            <person name="Nayek S."/>
            <person name="Hughes L.E."/>
            <person name="Garlena R.A."/>
            <person name="Russell D.A."/>
            <person name="Pope W.H."/>
            <person name="Jacobs-Sera D."/>
            <person name="Hatfull G.F."/>
        </authorList>
    </citation>
    <scope>NUCLEOTIDE SEQUENCE [LARGE SCALE GENOMIC DNA]</scope>
</reference>